<evidence type="ECO:0000313" key="7">
    <source>
        <dbReference type="Proteomes" id="UP000196573"/>
    </source>
</evidence>
<dbReference type="SUPFAM" id="SSF54060">
    <property type="entry name" value="His-Me finger endonucleases"/>
    <property type="match status" value="1"/>
</dbReference>
<dbReference type="Pfam" id="PF04231">
    <property type="entry name" value="Endonuclease_1"/>
    <property type="match status" value="1"/>
</dbReference>
<feature type="signal peptide" evidence="5">
    <location>
        <begin position="1"/>
        <end position="25"/>
    </location>
</feature>
<evidence type="ECO:0000313" key="6">
    <source>
        <dbReference type="EMBL" id="SMA45200.1"/>
    </source>
</evidence>
<feature type="region of interest" description="Disordered" evidence="4">
    <location>
        <begin position="175"/>
        <end position="207"/>
    </location>
</feature>
<evidence type="ECO:0000256" key="2">
    <source>
        <dbReference type="ARBA" id="ARBA00022722"/>
    </source>
</evidence>
<keyword evidence="2" id="KW-0540">Nuclease</keyword>
<dbReference type="InterPro" id="IPR044925">
    <property type="entry name" value="His-Me_finger_sf"/>
</dbReference>
<evidence type="ECO:0000256" key="3">
    <source>
        <dbReference type="ARBA" id="ARBA00022801"/>
    </source>
</evidence>
<organism evidence="6 7">
    <name type="scientific">Parendozoicomonas haliclonae</name>
    <dbReference type="NCBI Taxonomy" id="1960125"/>
    <lineage>
        <taxon>Bacteria</taxon>
        <taxon>Pseudomonadati</taxon>
        <taxon>Pseudomonadota</taxon>
        <taxon>Gammaproteobacteria</taxon>
        <taxon>Oceanospirillales</taxon>
        <taxon>Endozoicomonadaceae</taxon>
        <taxon>Parendozoicomonas</taxon>
    </lineage>
</organism>
<keyword evidence="7" id="KW-1185">Reference proteome</keyword>
<dbReference type="PANTHER" id="PTHR33607:SF2">
    <property type="entry name" value="ENDONUCLEASE-1"/>
    <property type="match status" value="1"/>
</dbReference>
<sequence length="207" mass="23760">MRIIKKSWLMAVPLLLTLSASPTSANGQDDLLMTLYPQGGKSLYCGSKFTKLGGRIRSALIYPLSSVRQTLGCDTDNQCQSNSRYQRISQDLHNIYPMQNRVALKLRNNYYDTLSKNDFREPVKKGCALNISFQILEPAEHLRGDLARVLLYVEEAYQMPLQSNRQTLLDWHRADPPDEQERQRNDRVEQLQGTRNPFIDNPERTGS</sequence>
<dbReference type="AlphaFoldDB" id="A0A1X7AIM7"/>
<proteinExistence type="inferred from homology"/>
<evidence type="ECO:0000256" key="5">
    <source>
        <dbReference type="SAM" id="SignalP"/>
    </source>
</evidence>
<evidence type="ECO:0000256" key="4">
    <source>
        <dbReference type="SAM" id="MobiDB-lite"/>
    </source>
</evidence>
<keyword evidence="5" id="KW-0732">Signal</keyword>
<comment type="similarity">
    <text evidence="1">Belongs to the EndA/NucM nuclease family.</text>
</comment>
<name>A0A1X7AIM7_9GAMM</name>
<keyword evidence="3 6" id="KW-0378">Hydrolase</keyword>
<dbReference type="RefSeq" id="WP_087109152.1">
    <property type="nucleotide sequence ID" value="NZ_CBCSCN010000002.1"/>
</dbReference>
<dbReference type="EC" id="3.1.21.-" evidence="6"/>
<evidence type="ECO:0000256" key="1">
    <source>
        <dbReference type="ARBA" id="ARBA00006429"/>
    </source>
</evidence>
<dbReference type="InterPro" id="IPR007346">
    <property type="entry name" value="Endonuclease-I"/>
</dbReference>
<feature type="compositionally biased region" description="Basic and acidic residues" evidence="4">
    <location>
        <begin position="175"/>
        <end position="189"/>
    </location>
</feature>
<dbReference type="PANTHER" id="PTHR33607">
    <property type="entry name" value="ENDONUCLEASE-1"/>
    <property type="match status" value="1"/>
</dbReference>
<accession>A0A1X7AIM7</accession>
<dbReference type="OrthoDB" id="9800417at2"/>
<reference evidence="6 7" key="1">
    <citation type="submission" date="2017-03" db="EMBL/GenBank/DDBJ databases">
        <authorList>
            <person name="Afonso C.L."/>
            <person name="Miller P.J."/>
            <person name="Scott M.A."/>
            <person name="Spackman E."/>
            <person name="Goraichik I."/>
            <person name="Dimitrov K.M."/>
            <person name="Suarez D.L."/>
            <person name="Swayne D.E."/>
        </authorList>
    </citation>
    <scope>NUCLEOTIDE SEQUENCE [LARGE SCALE GENOMIC DNA]</scope>
    <source>
        <strain evidence="6">SB41UT1</strain>
    </source>
</reference>
<feature type="chain" id="PRO_5013140878" evidence="5">
    <location>
        <begin position="26"/>
        <end position="207"/>
    </location>
</feature>
<gene>
    <name evidence="6" type="primary">nucM</name>
    <name evidence="6" type="ORF">EHSB41UT_01869</name>
</gene>
<dbReference type="GO" id="GO:0016787">
    <property type="term" value="F:hydrolase activity"/>
    <property type="evidence" value="ECO:0007669"/>
    <property type="project" value="UniProtKB-KW"/>
</dbReference>
<dbReference type="Proteomes" id="UP000196573">
    <property type="component" value="Unassembled WGS sequence"/>
</dbReference>
<protein>
    <submittedName>
        <fullName evidence="6">Nuclease NucM</fullName>
        <ecNumber evidence="6">3.1.21.-</ecNumber>
    </submittedName>
</protein>
<dbReference type="GO" id="GO:0004518">
    <property type="term" value="F:nuclease activity"/>
    <property type="evidence" value="ECO:0007669"/>
    <property type="project" value="UniProtKB-KW"/>
</dbReference>
<dbReference type="EMBL" id="FWPT01000004">
    <property type="protein sequence ID" value="SMA45200.1"/>
    <property type="molecule type" value="Genomic_DNA"/>
</dbReference>